<feature type="domain" description="Terpene synthase N-terminal" evidence="4">
    <location>
        <begin position="25"/>
        <end position="130"/>
    </location>
</feature>
<organism evidence="5 6">
    <name type="scientific">Trema orientale</name>
    <name type="common">Charcoal tree</name>
    <name type="synonym">Celtis orientalis</name>
    <dbReference type="NCBI Taxonomy" id="63057"/>
    <lineage>
        <taxon>Eukaryota</taxon>
        <taxon>Viridiplantae</taxon>
        <taxon>Streptophyta</taxon>
        <taxon>Embryophyta</taxon>
        <taxon>Tracheophyta</taxon>
        <taxon>Spermatophyta</taxon>
        <taxon>Magnoliopsida</taxon>
        <taxon>eudicotyledons</taxon>
        <taxon>Gunneridae</taxon>
        <taxon>Pentapetalae</taxon>
        <taxon>rosids</taxon>
        <taxon>fabids</taxon>
        <taxon>Rosales</taxon>
        <taxon>Cannabaceae</taxon>
        <taxon>Trema</taxon>
    </lineage>
</organism>
<dbReference type="EMBL" id="JXTC01000046">
    <property type="protein sequence ID" value="PON95189.1"/>
    <property type="molecule type" value="Genomic_DNA"/>
</dbReference>
<evidence type="ECO:0000256" key="2">
    <source>
        <dbReference type="ARBA" id="ARBA00001946"/>
    </source>
</evidence>
<keyword evidence="6" id="KW-1185">Reference proteome</keyword>
<dbReference type="InterPro" id="IPR001906">
    <property type="entry name" value="Terpene_synth_N"/>
</dbReference>
<keyword evidence="3" id="KW-0456">Lyase</keyword>
<dbReference type="Gene3D" id="1.50.10.130">
    <property type="entry name" value="Terpene synthase, N-terminal domain"/>
    <property type="match status" value="1"/>
</dbReference>
<evidence type="ECO:0000256" key="3">
    <source>
        <dbReference type="ARBA" id="ARBA00023239"/>
    </source>
</evidence>
<dbReference type="Pfam" id="PF01397">
    <property type="entry name" value="Terpene_synth"/>
    <property type="match status" value="1"/>
</dbReference>
<dbReference type="AlphaFoldDB" id="A0A2P5FBL8"/>
<dbReference type="GO" id="GO:0016114">
    <property type="term" value="P:terpenoid biosynthetic process"/>
    <property type="evidence" value="ECO:0007669"/>
    <property type="project" value="InterPro"/>
</dbReference>
<comment type="caution">
    <text evidence="5">The sequence shown here is derived from an EMBL/GenBank/DDBJ whole genome shotgun (WGS) entry which is preliminary data.</text>
</comment>
<reference evidence="6" key="1">
    <citation type="submission" date="2016-06" db="EMBL/GenBank/DDBJ databases">
        <title>Parallel loss of symbiosis genes in relatives of nitrogen-fixing non-legume Parasponia.</title>
        <authorList>
            <person name="Van Velzen R."/>
            <person name="Holmer R."/>
            <person name="Bu F."/>
            <person name="Rutten L."/>
            <person name="Van Zeijl A."/>
            <person name="Liu W."/>
            <person name="Santuari L."/>
            <person name="Cao Q."/>
            <person name="Sharma T."/>
            <person name="Shen D."/>
            <person name="Roswanjaya Y."/>
            <person name="Wardhani T."/>
            <person name="Kalhor M.S."/>
            <person name="Jansen J."/>
            <person name="Van den Hoogen J."/>
            <person name="Gungor B."/>
            <person name="Hartog M."/>
            <person name="Hontelez J."/>
            <person name="Verver J."/>
            <person name="Yang W.-C."/>
            <person name="Schijlen E."/>
            <person name="Repin R."/>
            <person name="Schilthuizen M."/>
            <person name="Schranz E."/>
            <person name="Heidstra R."/>
            <person name="Miyata K."/>
            <person name="Fedorova E."/>
            <person name="Kohlen W."/>
            <person name="Bisseling T."/>
            <person name="Smit S."/>
            <person name="Geurts R."/>
        </authorList>
    </citation>
    <scope>NUCLEOTIDE SEQUENCE [LARGE SCALE GENOMIC DNA]</scope>
    <source>
        <strain evidence="6">cv. RG33-2</strain>
    </source>
</reference>
<dbReference type="OrthoDB" id="1194620at2759"/>
<dbReference type="PANTHER" id="PTHR31225">
    <property type="entry name" value="OS04G0344100 PROTEIN-RELATED"/>
    <property type="match status" value="1"/>
</dbReference>
<dbReference type="InterPro" id="IPR036965">
    <property type="entry name" value="Terpene_synth_N_sf"/>
</dbReference>
<comment type="cofactor">
    <cofactor evidence="2">
        <name>Mg(2+)</name>
        <dbReference type="ChEBI" id="CHEBI:18420"/>
    </cofactor>
</comment>
<dbReference type="PANTHER" id="PTHR31225:SF221">
    <property type="entry name" value="(-)-GERMACRENE D SYNTHASE"/>
    <property type="match status" value="1"/>
</dbReference>
<evidence type="ECO:0000313" key="5">
    <source>
        <dbReference type="EMBL" id="PON95189.1"/>
    </source>
</evidence>
<dbReference type="InterPro" id="IPR050148">
    <property type="entry name" value="Terpene_synthase-like"/>
</dbReference>
<evidence type="ECO:0000259" key="4">
    <source>
        <dbReference type="Pfam" id="PF01397"/>
    </source>
</evidence>
<dbReference type="GO" id="GO:0010333">
    <property type="term" value="F:terpene synthase activity"/>
    <property type="evidence" value="ECO:0007669"/>
    <property type="project" value="InterPro"/>
</dbReference>
<dbReference type="STRING" id="63057.A0A2P5FBL8"/>
<name>A0A2P5FBL8_TREOI</name>
<evidence type="ECO:0000256" key="1">
    <source>
        <dbReference type="ARBA" id="ARBA00001936"/>
    </source>
</evidence>
<proteinExistence type="predicted"/>
<sequence length="130" mass="15036">MSSGETTSSTTDENRPMSANFSPSIWGDYFMSCASNPSIMEMDKSKAGEKMVELKKEVKRNIVEVDDSVENPSEKLKLIDAIQRLGVSYYFQEEIEVVLQQLHNNLHNYDDKKYDDDDLYIVALRFRLLR</sequence>
<dbReference type="SUPFAM" id="SSF48239">
    <property type="entry name" value="Terpenoid cyclases/Protein prenyltransferases"/>
    <property type="match status" value="1"/>
</dbReference>
<evidence type="ECO:0000313" key="6">
    <source>
        <dbReference type="Proteomes" id="UP000237000"/>
    </source>
</evidence>
<comment type="cofactor">
    <cofactor evidence="1">
        <name>Mn(2+)</name>
        <dbReference type="ChEBI" id="CHEBI:29035"/>
    </cofactor>
</comment>
<gene>
    <name evidence="5" type="ORF">TorRG33x02_090810</name>
</gene>
<protein>
    <submittedName>
        <fullName evidence="5">Terpene synthase, N-terminal domain containing protein</fullName>
    </submittedName>
</protein>
<dbReference type="Proteomes" id="UP000237000">
    <property type="component" value="Unassembled WGS sequence"/>
</dbReference>
<accession>A0A2P5FBL8</accession>
<dbReference type="InParanoid" id="A0A2P5FBL8"/>
<dbReference type="InterPro" id="IPR008930">
    <property type="entry name" value="Terpenoid_cyclase/PrenylTrfase"/>
</dbReference>